<evidence type="ECO:0000313" key="11">
    <source>
        <dbReference type="Proteomes" id="UP000752647"/>
    </source>
</evidence>
<dbReference type="InterPro" id="IPR036046">
    <property type="entry name" value="Acylphosphatase-like_dom_sf"/>
</dbReference>
<evidence type="ECO:0000256" key="1">
    <source>
        <dbReference type="ARBA" id="ARBA00005614"/>
    </source>
</evidence>
<dbReference type="Pfam" id="PF00708">
    <property type="entry name" value="Acylphosphatase"/>
    <property type="match status" value="1"/>
</dbReference>
<evidence type="ECO:0000313" key="8">
    <source>
        <dbReference type="EMBL" id="CUW11910.1"/>
    </source>
</evidence>
<dbReference type="PROSITE" id="PS51160">
    <property type="entry name" value="ACYLPHOSPHATASE_3"/>
    <property type="match status" value="1"/>
</dbReference>
<accession>A0A9Q3SZB5</accession>
<dbReference type="PANTHER" id="PTHR42959:SF1">
    <property type="entry name" value="CARBAMOYLTRANSFERASE HYPF"/>
    <property type="match status" value="1"/>
</dbReference>
<comment type="caution">
    <text evidence="9">The sequence shown here is derived from an EMBL/GenBank/DDBJ whole genome shotgun (WGS) entry which is preliminary data.</text>
</comment>
<evidence type="ECO:0000256" key="6">
    <source>
        <dbReference type="RuleBase" id="RU004168"/>
    </source>
</evidence>
<dbReference type="GO" id="GO:0016743">
    <property type="term" value="F:carboxyl- or carbamoyltransferase activity"/>
    <property type="evidence" value="ECO:0007669"/>
    <property type="project" value="TreeGrafter"/>
</dbReference>
<dbReference type="EC" id="3.6.1.7" evidence="2 5"/>
<reference evidence="8 10" key="1">
    <citation type="submission" date="2015-12" db="EMBL/GenBank/DDBJ databases">
        <authorList>
            <person name="Andreevskaya M."/>
        </authorList>
    </citation>
    <scope>NUCLEOTIDE SEQUENCE [LARGE SCALE GENOMIC DNA]</scope>
    <source>
        <strain evidence="8 10">C122c</strain>
    </source>
</reference>
<dbReference type="AlphaFoldDB" id="A0A9Q3SZB5"/>
<dbReference type="InterPro" id="IPR020456">
    <property type="entry name" value="Acylphosphatase"/>
</dbReference>
<evidence type="ECO:0000256" key="5">
    <source>
        <dbReference type="PROSITE-ProRule" id="PRU00520"/>
    </source>
</evidence>
<dbReference type="PRINTS" id="PR00112">
    <property type="entry name" value="ACYLPHPHTASE"/>
</dbReference>
<dbReference type="RefSeq" id="WP_010388652.1">
    <property type="nucleotide sequence ID" value="NZ_BPKT01000007.1"/>
</dbReference>
<evidence type="ECO:0000256" key="2">
    <source>
        <dbReference type="ARBA" id="ARBA00012150"/>
    </source>
</evidence>
<dbReference type="EMBL" id="JAHBFI010000016">
    <property type="protein sequence ID" value="MBZ5962814.1"/>
    <property type="molecule type" value="Genomic_DNA"/>
</dbReference>
<dbReference type="InterPro" id="IPR051060">
    <property type="entry name" value="Carbamoyltrans_HypF-like"/>
</dbReference>
<dbReference type="InterPro" id="IPR001792">
    <property type="entry name" value="Acylphosphatase-like_dom"/>
</dbReference>
<dbReference type="SUPFAM" id="SSF54975">
    <property type="entry name" value="Acylphosphatase/BLUF domain-like"/>
    <property type="match status" value="1"/>
</dbReference>
<reference evidence="9" key="2">
    <citation type="submission" date="2021-05" db="EMBL/GenBank/DDBJ databases">
        <title>Pangenome of Leuconostoc gelidum warrants species status for Leuconostoc gelidum subsp. gasicomitatum.</title>
        <authorList>
            <person name="Johansson P."/>
            <person name="Sade E."/>
            <person name="Hultman J."/>
            <person name="Auvinen P."/>
            <person name="Bjorkroth J."/>
        </authorList>
    </citation>
    <scope>NUCLEOTIDE SEQUENCE</scope>
    <source>
        <strain evidence="9">A.21.4</strain>
    </source>
</reference>
<sequence length="90" mass="10186">MIQSYRIDVYGIVQGVGFRWFAQQTANKYHLVGWVCNNSNGSVEMRVQGQETNVKAFIEAINQGPGYYSRVDKVLKHAVAPFESNNFAIK</sequence>
<protein>
    <recommendedName>
        <fullName evidence="3 5">acylphosphatase</fullName>
        <ecNumber evidence="2 5">3.6.1.7</ecNumber>
    </recommendedName>
</protein>
<dbReference type="GO" id="GO:0008270">
    <property type="term" value="F:zinc ion binding"/>
    <property type="evidence" value="ECO:0007669"/>
    <property type="project" value="TreeGrafter"/>
</dbReference>
<comment type="similarity">
    <text evidence="1 6">Belongs to the acylphosphatase family.</text>
</comment>
<feature type="active site" evidence="5">
    <location>
        <position position="19"/>
    </location>
</feature>
<dbReference type="GO" id="GO:0051604">
    <property type="term" value="P:protein maturation"/>
    <property type="evidence" value="ECO:0007669"/>
    <property type="project" value="TreeGrafter"/>
</dbReference>
<name>A0A9Q3SZB5_9LACO</name>
<dbReference type="PROSITE" id="PS00150">
    <property type="entry name" value="ACYLPHOSPHATASE_1"/>
    <property type="match status" value="1"/>
</dbReference>
<dbReference type="InterPro" id="IPR017968">
    <property type="entry name" value="Acylphosphatase_CS"/>
</dbReference>
<feature type="active site" evidence="5">
    <location>
        <position position="37"/>
    </location>
</feature>
<evidence type="ECO:0000256" key="4">
    <source>
        <dbReference type="ARBA" id="ARBA00047645"/>
    </source>
</evidence>
<dbReference type="EMBL" id="FBSY01000007">
    <property type="protein sequence ID" value="CUW11910.1"/>
    <property type="molecule type" value="Genomic_DNA"/>
</dbReference>
<dbReference type="Proteomes" id="UP000752647">
    <property type="component" value="Unassembled WGS sequence"/>
</dbReference>
<keyword evidence="10" id="KW-1185">Reference proteome</keyword>
<dbReference type="PANTHER" id="PTHR42959">
    <property type="entry name" value="CARBAMOYLTRANSFERASE"/>
    <property type="match status" value="1"/>
</dbReference>
<organism evidence="9 11">
    <name type="scientific">Leuconostoc gasicomitatum</name>
    <dbReference type="NCBI Taxonomy" id="115778"/>
    <lineage>
        <taxon>Bacteria</taxon>
        <taxon>Bacillati</taxon>
        <taxon>Bacillota</taxon>
        <taxon>Bacilli</taxon>
        <taxon>Lactobacillales</taxon>
        <taxon>Lactobacillaceae</taxon>
        <taxon>Leuconostoc</taxon>
        <taxon>Leuconostoc gelidum group</taxon>
    </lineage>
</organism>
<keyword evidence="5 8" id="KW-0378">Hydrolase</keyword>
<evidence type="ECO:0000256" key="3">
    <source>
        <dbReference type="ARBA" id="ARBA00015991"/>
    </source>
</evidence>
<dbReference type="GeneID" id="34302096"/>
<evidence type="ECO:0000259" key="7">
    <source>
        <dbReference type="PROSITE" id="PS51160"/>
    </source>
</evidence>
<dbReference type="Gene3D" id="3.30.70.100">
    <property type="match status" value="1"/>
</dbReference>
<dbReference type="OMA" id="EKQFRIM"/>
<evidence type="ECO:0000313" key="9">
    <source>
        <dbReference type="EMBL" id="MBZ5962814.1"/>
    </source>
</evidence>
<feature type="domain" description="Acylphosphatase-like" evidence="7">
    <location>
        <begin position="4"/>
        <end position="90"/>
    </location>
</feature>
<proteinExistence type="inferred from homology"/>
<dbReference type="Proteomes" id="UP000199271">
    <property type="component" value="Unassembled WGS sequence"/>
</dbReference>
<dbReference type="GO" id="GO:0003998">
    <property type="term" value="F:acylphosphatase activity"/>
    <property type="evidence" value="ECO:0007669"/>
    <property type="project" value="UniProtKB-EC"/>
</dbReference>
<gene>
    <name evidence="8" type="ORF">C122C_0998</name>
    <name evidence="9" type="ORF">KIJ12_06605</name>
</gene>
<comment type="catalytic activity">
    <reaction evidence="4 5">
        <text>an acyl phosphate + H2O = a carboxylate + phosphate + H(+)</text>
        <dbReference type="Rhea" id="RHEA:14965"/>
        <dbReference type="ChEBI" id="CHEBI:15377"/>
        <dbReference type="ChEBI" id="CHEBI:15378"/>
        <dbReference type="ChEBI" id="CHEBI:29067"/>
        <dbReference type="ChEBI" id="CHEBI:43474"/>
        <dbReference type="ChEBI" id="CHEBI:59918"/>
        <dbReference type="EC" id="3.6.1.7"/>
    </reaction>
</comment>
<evidence type="ECO:0000313" key="10">
    <source>
        <dbReference type="Proteomes" id="UP000199271"/>
    </source>
</evidence>